<dbReference type="OrthoDB" id="308720at2759"/>
<gene>
    <name evidence="2" type="ORF">POCTA_138.1.T0910012</name>
</gene>
<comment type="caution">
    <text evidence="2">The sequence shown here is derived from an EMBL/GenBank/DDBJ whole genome shotgun (WGS) entry which is preliminary data.</text>
</comment>
<dbReference type="OMA" id="IYEKCAD"/>
<dbReference type="Proteomes" id="UP000683925">
    <property type="component" value="Unassembled WGS sequence"/>
</dbReference>
<feature type="region of interest" description="Disordered" evidence="1">
    <location>
        <begin position="82"/>
        <end position="106"/>
    </location>
</feature>
<evidence type="ECO:0000256" key="1">
    <source>
        <dbReference type="SAM" id="MobiDB-lite"/>
    </source>
</evidence>
<name>A0A8S1WBZ7_PAROT</name>
<accession>A0A8S1WBZ7</accession>
<dbReference type="AlphaFoldDB" id="A0A8S1WBZ7"/>
<evidence type="ECO:0000313" key="2">
    <source>
        <dbReference type="EMBL" id="CAD8187694.1"/>
    </source>
</evidence>
<protein>
    <recommendedName>
        <fullName evidence="4">C2H2-type domain-containing protein</fullName>
    </recommendedName>
</protein>
<reference evidence="2" key="1">
    <citation type="submission" date="2021-01" db="EMBL/GenBank/DDBJ databases">
        <authorList>
            <consortium name="Genoscope - CEA"/>
            <person name="William W."/>
        </authorList>
    </citation>
    <scope>NUCLEOTIDE SEQUENCE</scope>
</reference>
<sequence length="184" mass="21901">MKFIPLTQHYQTIALIYEKCADISKQIDALSQQKRLNVQIENEETIQQIKTNSQVQEQENIQKNWNNILQEQINSKNEKQITKKNNKKQLNKKKSKKFGKTISKSQQKQKVQTTCNHCNKIFETQKLYQRHQYQLMYRKKISNRKLIKLKIDTNQIEKKEQSENKISLNPKSSINHVDSIEICI</sequence>
<keyword evidence="3" id="KW-1185">Reference proteome</keyword>
<organism evidence="2 3">
    <name type="scientific">Paramecium octaurelia</name>
    <dbReference type="NCBI Taxonomy" id="43137"/>
    <lineage>
        <taxon>Eukaryota</taxon>
        <taxon>Sar</taxon>
        <taxon>Alveolata</taxon>
        <taxon>Ciliophora</taxon>
        <taxon>Intramacronucleata</taxon>
        <taxon>Oligohymenophorea</taxon>
        <taxon>Peniculida</taxon>
        <taxon>Parameciidae</taxon>
        <taxon>Paramecium</taxon>
    </lineage>
</organism>
<feature type="compositionally biased region" description="Basic residues" evidence="1">
    <location>
        <begin position="82"/>
        <end position="99"/>
    </location>
</feature>
<proteinExistence type="predicted"/>
<evidence type="ECO:0000313" key="3">
    <source>
        <dbReference type="Proteomes" id="UP000683925"/>
    </source>
</evidence>
<dbReference type="EMBL" id="CAJJDP010000090">
    <property type="protein sequence ID" value="CAD8187694.1"/>
    <property type="molecule type" value="Genomic_DNA"/>
</dbReference>
<evidence type="ECO:0008006" key="4">
    <source>
        <dbReference type="Google" id="ProtNLM"/>
    </source>
</evidence>